<dbReference type="InterPro" id="IPR051058">
    <property type="entry name" value="GDSL_Est/Lipase"/>
</dbReference>
<organism evidence="4 5">
    <name type="scientific">Spirodela intermedia</name>
    <name type="common">Intermediate duckweed</name>
    <dbReference type="NCBI Taxonomy" id="51605"/>
    <lineage>
        <taxon>Eukaryota</taxon>
        <taxon>Viridiplantae</taxon>
        <taxon>Streptophyta</taxon>
        <taxon>Embryophyta</taxon>
        <taxon>Tracheophyta</taxon>
        <taxon>Spermatophyta</taxon>
        <taxon>Magnoliopsida</taxon>
        <taxon>Liliopsida</taxon>
        <taxon>Araceae</taxon>
        <taxon>Lemnoideae</taxon>
        <taxon>Spirodela</taxon>
    </lineage>
</organism>
<dbReference type="Pfam" id="PF00657">
    <property type="entry name" value="Lipase_GDSL"/>
    <property type="match status" value="1"/>
</dbReference>
<dbReference type="PANTHER" id="PTHR45648:SF13">
    <property type="entry name" value="OS02G0290900 PROTEIN"/>
    <property type="match status" value="1"/>
</dbReference>
<dbReference type="CDD" id="cd01837">
    <property type="entry name" value="SGNH_plant_lipase_like"/>
    <property type="match status" value="1"/>
</dbReference>
<accession>A0A7I8L1K3</accession>
<comment type="similarity">
    <text evidence="1">Belongs to the 'GDSL' lipolytic enzyme family.</text>
</comment>
<dbReference type="InterPro" id="IPR035669">
    <property type="entry name" value="SGNH_plant_lipase-like"/>
</dbReference>
<gene>
    <name evidence="4" type="ORF">SI8410_10014549</name>
</gene>
<keyword evidence="3" id="KW-0443">Lipid metabolism</keyword>
<dbReference type="AlphaFoldDB" id="A0A7I8L1K3"/>
<dbReference type="GO" id="GO:0016042">
    <property type="term" value="P:lipid catabolic process"/>
    <property type="evidence" value="ECO:0007669"/>
    <property type="project" value="UniProtKB-KW"/>
</dbReference>
<dbReference type="EMBL" id="LR746273">
    <property type="protein sequence ID" value="CAA7403871.1"/>
    <property type="molecule type" value="Genomic_DNA"/>
</dbReference>
<dbReference type="Proteomes" id="UP000663760">
    <property type="component" value="Chromosome 10"/>
</dbReference>
<sequence>MTRSLVGEDAMEGAPVAPYPAAPAPLVPALFVLGDSTVDCGTNNFLWTLARADRLPYGRDFDTHRPTGRFSNGRIIVDYLALRMGLPFVPPFLGQTGRIEDMIYGVNFASAAAGILYPSGSDLGQHVSLTQQIQQAADTFQQVALNLGEEAASDLISKSVVYISIGSNDFIHYYLQNLSMVQSLYQPWEFNQLLVSTVKQELENLYSAGVRRVVVMGLAPIGCAPHYLWRRNSSEPGDGCMEEVNNLVVEFNLALRFMAHELNLRLPDATFVFCDAFEGSMDILANRRLYGFETTTEACCGLGRYGGLVMCLVPEMACRNASSHVWWDEFHPTDAVNALMADNVWSGEHVQMCHPMNLQDMILL</sequence>
<dbReference type="InterPro" id="IPR036514">
    <property type="entry name" value="SGNH_hydro_sf"/>
</dbReference>
<dbReference type="SUPFAM" id="SSF52266">
    <property type="entry name" value="SGNH hydrolase"/>
    <property type="match status" value="1"/>
</dbReference>
<protein>
    <submittedName>
        <fullName evidence="4">Uncharacterized protein</fullName>
    </submittedName>
</protein>
<evidence type="ECO:0000256" key="3">
    <source>
        <dbReference type="ARBA" id="ARBA00022963"/>
    </source>
</evidence>
<dbReference type="Gene3D" id="3.40.50.1110">
    <property type="entry name" value="SGNH hydrolase"/>
    <property type="match status" value="1"/>
</dbReference>
<evidence type="ECO:0000313" key="5">
    <source>
        <dbReference type="Proteomes" id="UP000663760"/>
    </source>
</evidence>
<keyword evidence="3" id="KW-0442">Lipid degradation</keyword>
<evidence type="ECO:0000256" key="2">
    <source>
        <dbReference type="ARBA" id="ARBA00022801"/>
    </source>
</evidence>
<name>A0A7I8L1K3_SPIIN</name>
<evidence type="ECO:0000256" key="1">
    <source>
        <dbReference type="ARBA" id="ARBA00008668"/>
    </source>
</evidence>
<proteinExistence type="inferred from homology"/>
<reference evidence="4" key="1">
    <citation type="submission" date="2020-02" db="EMBL/GenBank/DDBJ databases">
        <authorList>
            <person name="Scholz U."/>
            <person name="Mascher M."/>
            <person name="Fiebig A."/>
        </authorList>
    </citation>
    <scope>NUCLEOTIDE SEQUENCE</scope>
</reference>
<dbReference type="InterPro" id="IPR001087">
    <property type="entry name" value="GDSL"/>
</dbReference>
<dbReference type="OrthoDB" id="1600564at2759"/>
<dbReference type="GO" id="GO:0016788">
    <property type="term" value="F:hydrolase activity, acting on ester bonds"/>
    <property type="evidence" value="ECO:0007669"/>
    <property type="project" value="InterPro"/>
</dbReference>
<keyword evidence="5" id="KW-1185">Reference proteome</keyword>
<evidence type="ECO:0000313" key="4">
    <source>
        <dbReference type="EMBL" id="CAA7403871.1"/>
    </source>
</evidence>
<dbReference type="PANTHER" id="PTHR45648">
    <property type="entry name" value="GDSL LIPASE/ACYLHYDROLASE FAMILY PROTEIN (AFU_ORTHOLOGUE AFUA_4G14700)"/>
    <property type="match status" value="1"/>
</dbReference>
<keyword evidence="2" id="KW-0378">Hydrolase</keyword>